<evidence type="ECO:0000256" key="1">
    <source>
        <dbReference type="ARBA" id="ARBA00004651"/>
    </source>
</evidence>
<evidence type="ECO:0000256" key="7">
    <source>
        <dbReference type="SAM" id="Phobius"/>
    </source>
</evidence>
<dbReference type="InterPro" id="IPR039421">
    <property type="entry name" value="Type_1_exporter"/>
</dbReference>
<evidence type="ECO:0000259" key="8">
    <source>
        <dbReference type="PROSITE" id="PS50893"/>
    </source>
</evidence>
<keyword evidence="5 7" id="KW-1133">Transmembrane helix</keyword>
<gene>
    <name evidence="9" type="ORF">M1R53_06640</name>
</gene>
<accession>A0A9E7IUC5</accession>
<feature type="domain" description="ABC transporter" evidence="8">
    <location>
        <begin position="346"/>
        <end position="584"/>
    </location>
</feature>
<dbReference type="InterPro" id="IPR027417">
    <property type="entry name" value="P-loop_NTPase"/>
</dbReference>
<dbReference type="PROSITE" id="PS50893">
    <property type="entry name" value="ABC_TRANSPORTER_2"/>
    <property type="match status" value="1"/>
</dbReference>
<evidence type="ECO:0000256" key="4">
    <source>
        <dbReference type="ARBA" id="ARBA00022840"/>
    </source>
</evidence>
<dbReference type="PANTHER" id="PTHR43394">
    <property type="entry name" value="ATP-DEPENDENT PERMEASE MDL1, MITOCHONDRIAL"/>
    <property type="match status" value="1"/>
</dbReference>
<evidence type="ECO:0000313" key="9">
    <source>
        <dbReference type="EMBL" id="UQK58912.1"/>
    </source>
</evidence>
<dbReference type="GO" id="GO:0005886">
    <property type="term" value="C:plasma membrane"/>
    <property type="evidence" value="ECO:0007669"/>
    <property type="project" value="UniProtKB-SubCell"/>
</dbReference>
<dbReference type="EMBL" id="CP096649">
    <property type="protein sequence ID" value="UQK58912.1"/>
    <property type="molecule type" value="Genomic_DNA"/>
</dbReference>
<feature type="transmembrane region" description="Helical" evidence="7">
    <location>
        <begin position="286"/>
        <end position="304"/>
    </location>
</feature>
<dbReference type="GO" id="GO:0015421">
    <property type="term" value="F:ABC-type oligopeptide transporter activity"/>
    <property type="evidence" value="ECO:0007669"/>
    <property type="project" value="TreeGrafter"/>
</dbReference>
<dbReference type="PANTHER" id="PTHR43394:SF1">
    <property type="entry name" value="ATP-BINDING CASSETTE SUB-FAMILY B MEMBER 10, MITOCHONDRIAL"/>
    <property type="match status" value="1"/>
</dbReference>
<dbReference type="KEGG" id="fms:M1R53_06640"/>
<keyword evidence="2 7" id="KW-0812">Transmembrane</keyword>
<evidence type="ECO:0000256" key="6">
    <source>
        <dbReference type="ARBA" id="ARBA00023136"/>
    </source>
</evidence>
<dbReference type="GO" id="GO:0005524">
    <property type="term" value="F:ATP binding"/>
    <property type="evidence" value="ECO:0007669"/>
    <property type="project" value="UniProtKB-KW"/>
</dbReference>
<evidence type="ECO:0000313" key="10">
    <source>
        <dbReference type="Proteomes" id="UP000831151"/>
    </source>
</evidence>
<evidence type="ECO:0000256" key="3">
    <source>
        <dbReference type="ARBA" id="ARBA00022741"/>
    </source>
</evidence>
<name>A0A9E7IUC5_9FIRM</name>
<dbReference type="SMART" id="SM00382">
    <property type="entry name" value="AAA"/>
    <property type="match status" value="1"/>
</dbReference>
<keyword evidence="3" id="KW-0547">Nucleotide-binding</keyword>
<keyword evidence="10" id="KW-1185">Reference proteome</keyword>
<proteinExistence type="predicted"/>
<dbReference type="SUPFAM" id="SSF52540">
    <property type="entry name" value="P-loop containing nucleoside triphosphate hydrolases"/>
    <property type="match status" value="1"/>
</dbReference>
<feature type="transmembrane region" description="Helical" evidence="7">
    <location>
        <begin position="21"/>
        <end position="41"/>
    </location>
</feature>
<dbReference type="Pfam" id="PF00005">
    <property type="entry name" value="ABC_tran"/>
    <property type="match status" value="1"/>
</dbReference>
<protein>
    <submittedName>
        <fullName evidence="9">ABC transporter ATP-binding protein/permease</fullName>
    </submittedName>
</protein>
<reference evidence="9" key="1">
    <citation type="submission" date="2022-04" db="EMBL/GenBank/DDBJ databases">
        <title>Complete genome sequences of Ezakiella coagulans and Fenollaria massiliensis.</title>
        <authorList>
            <person name="France M.T."/>
            <person name="Clifford J."/>
            <person name="Narina S."/>
            <person name="Rutt L."/>
            <person name="Ravel J."/>
        </authorList>
    </citation>
    <scope>NUCLEOTIDE SEQUENCE</scope>
    <source>
        <strain evidence="9">C0061C2</strain>
    </source>
</reference>
<dbReference type="GO" id="GO:0016887">
    <property type="term" value="F:ATP hydrolysis activity"/>
    <property type="evidence" value="ECO:0007669"/>
    <property type="project" value="InterPro"/>
</dbReference>
<dbReference type="InterPro" id="IPR036640">
    <property type="entry name" value="ABC1_TM_sf"/>
</dbReference>
<evidence type="ECO:0000256" key="2">
    <source>
        <dbReference type="ARBA" id="ARBA00022692"/>
    </source>
</evidence>
<feature type="transmembrane region" description="Helical" evidence="7">
    <location>
        <begin position="61"/>
        <end position="82"/>
    </location>
</feature>
<feature type="transmembrane region" description="Helical" evidence="7">
    <location>
        <begin position="254"/>
        <end position="274"/>
    </location>
</feature>
<dbReference type="RefSeq" id="WP_249242454.1">
    <property type="nucleotide sequence ID" value="NZ_CP096649.1"/>
</dbReference>
<sequence>MKYTKTLKRLLGDAIRTDRKMILYILFACILGAFAPLVLSLMPKLIVGVVENPGTDAIRRILLISLGFFVLEFLVEGVSLYCSNQVLTVANKTRFELMHEQNKKMAAADFKYISDRSIFKMYGMAFEATSGDWGGVVGTLREFARTAPIILSLILIGGVITALSPLTGALLLLYAITYAYAQRQANKEVRDNDAEINKITDEIRYYNKTAGDFKSGKEIRLFNLKDMILNAYKNVINKRKSFSLSGVRKTFRKSLLSVLILILAQGIFAYTLILNFKNGSVDTGSFLMYLTLMLQFVLLADRAIEDYEFFVVNQTIYVENLYDLLETDKLNSDHGTRDRLSGAVDIEFRNVTFAYPNTDKKVLDNLSFKIAKNETIALVGNNGEGKSTIINLLVRLYRPDEGEILLNGVNINEFKEEELYKMFACIFQQVNIYPYTLGNNISMQETYDLERAKRAIEDVGLKERIEEEKNAYERNMSHEVAKDALELSGGQEQKLAISRAVYKDSPILILDEPTANLDALAEHEIYSKLNDLREDRTSIYISHRLSSTKFCDRIILLKGGKIFEEGTHDDLMKKKGEYYEMFTIQGKYYTKEA</sequence>
<feature type="transmembrane region" description="Helical" evidence="7">
    <location>
        <begin position="149"/>
        <end position="176"/>
    </location>
</feature>
<keyword evidence="6 7" id="KW-0472">Membrane</keyword>
<evidence type="ECO:0000256" key="5">
    <source>
        <dbReference type="ARBA" id="ARBA00022989"/>
    </source>
</evidence>
<keyword evidence="4 9" id="KW-0067">ATP-binding</keyword>
<dbReference type="Gene3D" id="3.40.50.300">
    <property type="entry name" value="P-loop containing nucleotide triphosphate hydrolases"/>
    <property type="match status" value="1"/>
</dbReference>
<organism evidence="9 10">
    <name type="scientific">Fenollaria massiliensis</name>
    <dbReference type="NCBI Taxonomy" id="938288"/>
    <lineage>
        <taxon>Bacteria</taxon>
        <taxon>Bacillati</taxon>
        <taxon>Bacillota</taxon>
        <taxon>Clostridia</taxon>
        <taxon>Eubacteriales</taxon>
        <taxon>Fenollaria</taxon>
    </lineage>
</organism>
<dbReference type="AlphaFoldDB" id="A0A9E7IUC5"/>
<dbReference type="SUPFAM" id="SSF90123">
    <property type="entry name" value="ABC transporter transmembrane region"/>
    <property type="match status" value="1"/>
</dbReference>
<dbReference type="Proteomes" id="UP000831151">
    <property type="component" value="Chromosome"/>
</dbReference>
<dbReference type="InterPro" id="IPR003439">
    <property type="entry name" value="ABC_transporter-like_ATP-bd"/>
</dbReference>
<comment type="subcellular location">
    <subcellularLocation>
        <location evidence="1">Cell membrane</location>
        <topology evidence="1">Multi-pass membrane protein</topology>
    </subcellularLocation>
</comment>
<dbReference type="InterPro" id="IPR003593">
    <property type="entry name" value="AAA+_ATPase"/>
</dbReference>
<dbReference type="Gene3D" id="1.20.1560.10">
    <property type="entry name" value="ABC transporter type 1, transmembrane domain"/>
    <property type="match status" value="1"/>
</dbReference>